<dbReference type="RefSeq" id="WP_131594742.1">
    <property type="nucleotide sequence ID" value="NZ_SJSL01000001.1"/>
</dbReference>
<keyword evidence="4 6" id="KW-1133">Transmembrane helix</keyword>
<evidence type="ECO:0000256" key="6">
    <source>
        <dbReference type="SAM" id="Phobius"/>
    </source>
</evidence>
<comment type="caution">
    <text evidence="7">The sequence shown here is derived from an EMBL/GenBank/DDBJ whole genome shotgun (WGS) entry which is preliminary data.</text>
</comment>
<reference evidence="7 8" key="1">
    <citation type="submission" date="2019-02" db="EMBL/GenBank/DDBJ databases">
        <title>Pedobacter sp. RP-1-14 sp. nov., isolated from Arctic soil.</title>
        <authorList>
            <person name="Dahal R.H."/>
        </authorList>
    </citation>
    <scope>NUCLEOTIDE SEQUENCE [LARGE SCALE GENOMIC DNA]</scope>
    <source>
        <strain evidence="7 8">RP-1-14</strain>
    </source>
</reference>
<protein>
    <recommendedName>
        <fullName evidence="9">Lysylphosphatidylglycerol synthase-like protein</fullName>
    </recommendedName>
</protein>
<keyword evidence="2" id="KW-1003">Cell membrane</keyword>
<evidence type="ECO:0000256" key="4">
    <source>
        <dbReference type="ARBA" id="ARBA00022989"/>
    </source>
</evidence>
<dbReference type="AlphaFoldDB" id="A0A4R0NRN2"/>
<evidence type="ECO:0000313" key="8">
    <source>
        <dbReference type="Proteomes" id="UP000293347"/>
    </source>
</evidence>
<dbReference type="GO" id="GO:0005886">
    <property type="term" value="C:plasma membrane"/>
    <property type="evidence" value="ECO:0007669"/>
    <property type="project" value="UniProtKB-SubCell"/>
</dbReference>
<keyword evidence="8" id="KW-1185">Reference proteome</keyword>
<dbReference type="EMBL" id="SJSL01000001">
    <property type="protein sequence ID" value="TCD03792.1"/>
    <property type="molecule type" value="Genomic_DNA"/>
</dbReference>
<dbReference type="Pfam" id="PF03706">
    <property type="entry name" value="LPG_synthase_TM"/>
    <property type="match status" value="1"/>
</dbReference>
<dbReference type="Proteomes" id="UP000293347">
    <property type="component" value="Unassembled WGS sequence"/>
</dbReference>
<dbReference type="InterPro" id="IPR022791">
    <property type="entry name" value="L-PG_synthase/AglD"/>
</dbReference>
<accession>A0A4R0NRN2</accession>
<name>A0A4R0NRN2_9SPHI</name>
<evidence type="ECO:0000313" key="7">
    <source>
        <dbReference type="EMBL" id="TCD03792.1"/>
    </source>
</evidence>
<evidence type="ECO:0000256" key="1">
    <source>
        <dbReference type="ARBA" id="ARBA00004651"/>
    </source>
</evidence>
<gene>
    <name evidence="7" type="ORF">EZ437_07515</name>
</gene>
<keyword evidence="3 6" id="KW-0812">Transmembrane</keyword>
<dbReference type="OrthoDB" id="1016056at2"/>
<organism evidence="7 8">
    <name type="scientific">Pedobacter psychroterrae</name>
    <dbReference type="NCBI Taxonomy" id="2530453"/>
    <lineage>
        <taxon>Bacteria</taxon>
        <taxon>Pseudomonadati</taxon>
        <taxon>Bacteroidota</taxon>
        <taxon>Sphingobacteriia</taxon>
        <taxon>Sphingobacteriales</taxon>
        <taxon>Sphingobacteriaceae</taxon>
        <taxon>Pedobacter</taxon>
    </lineage>
</organism>
<evidence type="ECO:0008006" key="9">
    <source>
        <dbReference type="Google" id="ProtNLM"/>
    </source>
</evidence>
<feature type="transmembrane region" description="Helical" evidence="6">
    <location>
        <begin position="222"/>
        <end position="243"/>
    </location>
</feature>
<feature type="transmembrane region" description="Helical" evidence="6">
    <location>
        <begin position="190"/>
        <end position="216"/>
    </location>
</feature>
<feature type="transmembrane region" description="Helical" evidence="6">
    <location>
        <begin position="39"/>
        <end position="58"/>
    </location>
</feature>
<evidence type="ECO:0000256" key="3">
    <source>
        <dbReference type="ARBA" id="ARBA00022692"/>
    </source>
</evidence>
<comment type="subcellular location">
    <subcellularLocation>
        <location evidence="1">Cell membrane</location>
        <topology evidence="1">Multi-pass membrane protein</topology>
    </subcellularLocation>
</comment>
<proteinExistence type="predicted"/>
<evidence type="ECO:0000256" key="2">
    <source>
        <dbReference type="ARBA" id="ARBA00022475"/>
    </source>
</evidence>
<keyword evidence="5 6" id="KW-0472">Membrane</keyword>
<feature type="transmembrane region" description="Helical" evidence="6">
    <location>
        <begin position="113"/>
        <end position="138"/>
    </location>
</feature>
<evidence type="ECO:0000256" key="5">
    <source>
        <dbReference type="ARBA" id="ARBA00023136"/>
    </source>
</evidence>
<dbReference type="PANTHER" id="PTHR39087:SF2">
    <property type="entry name" value="UPF0104 MEMBRANE PROTEIN MJ1595"/>
    <property type="match status" value="1"/>
</dbReference>
<feature type="transmembrane region" description="Helical" evidence="6">
    <location>
        <begin position="279"/>
        <end position="294"/>
    </location>
</feature>
<sequence>MKKGLTIFLTVCILVSLFFFLQATDLKVVISLIQKTGYKFFLLLLITFIAYFFGTISWQFSLGEYSRSVSTGRLFLIRHVGETAGMLNPASVIGGDALKAIMLSKYNIPERKIVWSMLFSRGIMIISQVLLLGLTALILLLPNPSSPDKLFNGKQSGLYPLLLVSWKAIRVKFAGVLEELPVMLRENRRMLMYACFFALLHWVFGGLEFYFILKFLGVKVSILHALLVDLGVVLFRAAGAFIPGQLGIEEYGNKIMLLAIGLPAEEIWVTASILRRARQLFWIAFGVAVYFLLFKRRETSAMN</sequence>
<dbReference type="PANTHER" id="PTHR39087">
    <property type="entry name" value="UPF0104 MEMBRANE PROTEIN MJ1595"/>
    <property type="match status" value="1"/>
</dbReference>